<reference evidence="2" key="1">
    <citation type="submission" date="2016-10" db="EMBL/GenBank/DDBJ databases">
        <title>Sequence of Gallionella enrichment culture.</title>
        <authorList>
            <person name="Poehlein A."/>
            <person name="Muehling M."/>
            <person name="Daniel R."/>
        </authorList>
    </citation>
    <scope>NUCLEOTIDE SEQUENCE</scope>
</reference>
<dbReference type="EMBL" id="MLJW01002866">
    <property type="protein sequence ID" value="OIQ73448.1"/>
    <property type="molecule type" value="Genomic_DNA"/>
</dbReference>
<evidence type="ECO:0000256" key="1">
    <source>
        <dbReference type="SAM" id="Phobius"/>
    </source>
</evidence>
<comment type="caution">
    <text evidence="2">The sequence shown here is derived from an EMBL/GenBank/DDBJ whole genome shotgun (WGS) entry which is preliminary data.</text>
</comment>
<proteinExistence type="predicted"/>
<evidence type="ECO:0000313" key="2">
    <source>
        <dbReference type="EMBL" id="OIQ73448.1"/>
    </source>
</evidence>
<keyword evidence="1" id="KW-0812">Transmembrane</keyword>
<gene>
    <name evidence="2" type="ORF">GALL_449160</name>
</gene>
<keyword evidence="1" id="KW-1133">Transmembrane helix</keyword>
<dbReference type="AlphaFoldDB" id="A0A1J5PRN0"/>
<sequence>MHPLFALLATRPQLLVDHAQAYAALFCAEFSLARAQWRKVVILQAVALFFFAAATVLAGVALMLWAVTPVVQIHTPWLLFVTPLLPLGAAIACQLAARKHNQSNAFTNLSQQISADIALLRAVAPP</sequence>
<feature type="transmembrane region" description="Helical" evidence="1">
    <location>
        <begin position="40"/>
        <end position="65"/>
    </location>
</feature>
<protein>
    <submittedName>
        <fullName evidence="2">Uncharacterized protein</fullName>
    </submittedName>
</protein>
<feature type="transmembrane region" description="Helical" evidence="1">
    <location>
        <begin position="77"/>
        <end position="97"/>
    </location>
</feature>
<organism evidence="2">
    <name type="scientific">mine drainage metagenome</name>
    <dbReference type="NCBI Taxonomy" id="410659"/>
    <lineage>
        <taxon>unclassified sequences</taxon>
        <taxon>metagenomes</taxon>
        <taxon>ecological metagenomes</taxon>
    </lineage>
</organism>
<keyword evidence="1" id="KW-0472">Membrane</keyword>
<accession>A0A1J5PRN0</accession>
<name>A0A1J5PRN0_9ZZZZ</name>